<reference evidence="2" key="1">
    <citation type="submission" date="2020-02" db="EMBL/GenBank/DDBJ databases">
        <authorList>
            <person name="Palmer J.M."/>
        </authorList>
    </citation>
    <scope>NUCLEOTIDE SEQUENCE</scope>
    <source>
        <strain evidence="2">EPUS1.4</strain>
        <tissue evidence="2">Thallus</tissue>
    </source>
</reference>
<feature type="region of interest" description="Disordered" evidence="1">
    <location>
        <begin position="1"/>
        <end position="32"/>
    </location>
</feature>
<dbReference type="Proteomes" id="UP000606974">
    <property type="component" value="Unassembled WGS sequence"/>
</dbReference>
<protein>
    <submittedName>
        <fullName evidence="2">Uncharacterized protein</fullName>
    </submittedName>
</protein>
<organism evidence="2 3">
    <name type="scientific">Endocarpon pusillum</name>
    <dbReference type="NCBI Taxonomy" id="364733"/>
    <lineage>
        <taxon>Eukaryota</taxon>
        <taxon>Fungi</taxon>
        <taxon>Dikarya</taxon>
        <taxon>Ascomycota</taxon>
        <taxon>Pezizomycotina</taxon>
        <taxon>Eurotiomycetes</taxon>
        <taxon>Chaetothyriomycetidae</taxon>
        <taxon>Verrucariales</taxon>
        <taxon>Verrucariaceae</taxon>
        <taxon>Endocarpon</taxon>
    </lineage>
</organism>
<evidence type="ECO:0000313" key="2">
    <source>
        <dbReference type="EMBL" id="KAF7510074.1"/>
    </source>
</evidence>
<dbReference type="EMBL" id="JAACFV010000034">
    <property type="protein sequence ID" value="KAF7510074.1"/>
    <property type="molecule type" value="Genomic_DNA"/>
</dbReference>
<name>A0A8H7AKZ8_9EURO</name>
<feature type="region of interest" description="Disordered" evidence="1">
    <location>
        <begin position="60"/>
        <end position="89"/>
    </location>
</feature>
<feature type="compositionally biased region" description="Basic and acidic residues" evidence="1">
    <location>
        <begin position="78"/>
        <end position="89"/>
    </location>
</feature>
<sequence>MLDNEGYIHNTNDLVSSTSPRRTKSSPYEKEAARRVWLPSFRTKQQTKERETEMAGYFLETGNNSTQRDSCATPGSVSEREHEALFHYH</sequence>
<dbReference type="AlphaFoldDB" id="A0A8H7AKZ8"/>
<evidence type="ECO:0000313" key="3">
    <source>
        <dbReference type="Proteomes" id="UP000606974"/>
    </source>
</evidence>
<gene>
    <name evidence="2" type="ORF">GJ744_007178</name>
</gene>
<proteinExistence type="predicted"/>
<evidence type="ECO:0000256" key="1">
    <source>
        <dbReference type="SAM" id="MobiDB-lite"/>
    </source>
</evidence>
<comment type="caution">
    <text evidence="2">The sequence shown here is derived from an EMBL/GenBank/DDBJ whole genome shotgun (WGS) entry which is preliminary data.</text>
</comment>
<accession>A0A8H7AKZ8</accession>
<keyword evidence="3" id="KW-1185">Reference proteome</keyword>
<feature type="compositionally biased region" description="Polar residues" evidence="1">
    <location>
        <begin position="61"/>
        <end position="76"/>
    </location>
</feature>